<sequence length="234" mass="26354">MHNPLLKYSLVYVYPKKEDPVEMGEYRPITILPHVTHTFHNVIANRLKQVPTSECQILFSGINGCSENSLILRTLLQLATKSNKKKRVAVAFLDFANPFDSVSHESLLKASTRLGLPPLLLKYLTNVYGNNFTTLHGKENIKFKSGILQGDPLSGYLCHCVFNWCLAEINKTTKIGFMAYQLGKETIKYFLFADDAVLVSEDAKSLQQICVVLLDQCKKVGLNANYKKCAYTLD</sequence>
<dbReference type="InterPro" id="IPR000477">
    <property type="entry name" value="RT_dom"/>
</dbReference>
<dbReference type="GO" id="GO:0071897">
    <property type="term" value="P:DNA biosynthetic process"/>
    <property type="evidence" value="ECO:0007669"/>
    <property type="project" value="UniProtKB-ARBA"/>
</dbReference>
<evidence type="ECO:0000259" key="1">
    <source>
        <dbReference type="PROSITE" id="PS50878"/>
    </source>
</evidence>
<proteinExistence type="predicted"/>
<dbReference type="SUPFAM" id="SSF56672">
    <property type="entry name" value="DNA/RNA polymerases"/>
    <property type="match status" value="1"/>
</dbReference>
<dbReference type="PROSITE" id="PS50878">
    <property type="entry name" value="RT_POL"/>
    <property type="match status" value="1"/>
</dbReference>
<organism evidence="2">
    <name type="scientific">Lepeophtheirus salmonis</name>
    <name type="common">Salmon louse</name>
    <name type="synonym">Caligus salmonis</name>
    <dbReference type="NCBI Taxonomy" id="72036"/>
    <lineage>
        <taxon>Eukaryota</taxon>
        <taxon>Metazoa</taxon>
        <taxon>Ecdysozoa</taxon>
        <taxon>Arthropoda</taxon>
        <taxon>Crustacea</taxon>
        <taxon>Multicrustacea</taxon>
        <taxon>Hexanauplia</taxon>
        <taxon>Copepoda</taxon>
        <taxon>Siphonostomatoida</taxon>
        <taxon>Caligidae</taxon>
        <taxon>Lepeophtheirus</taxon>
    </lineage>
</organism>
<evidence type="ECO:0000313" key="2">
    <source>
        <dbReference type="EMBL" id="CDW22746.1"/>
    </source>
</evidence>
<feature type="domain" description="Reverse transcriptase" evidence="1">
    <location>
        <begin position="1"/>
        <end position="234"/>
    </location>
</feature>
<dbReference type="EMBL" id="HACA01005385">
    <property type="protein sequence ID" value="CDW22746.1"/>
    <property type="molecule type" value="Transcribed_RNA"/>
</dbReference>
<name>A0A0K2TB97_LEPSM</name>
<gene>
    <name evidence="2" type="primary">zgc:194878</name>
</gene>
<accession>A0A0K2TB97</accession>
<dbReference type="PANTHER" id="PTHR19446">
    <property type="entry name" value="REVERSE TRANSCRIPTASES"/>
    <property type="match status" value="1"/>
</dbReference>
<dbReference type="AlphaFoldDB" id="A0A0K2TB97"/>
<dbReference type="CDD" id="cd01650">
    <property type="entry name" value="RT_nLTR_like"/>
    <property type="match status" value="1"/>
</dbReference>
<dbReference type="Pfam" id="PF00078">
    <property type="entry name" value="RVT_1"/>
    <property type="match status" value="1"/>
</dbReference>
<reference evidence="2" key="1">
    <citation type="submission" date="2014-05" db="EMBL/GenBank/DDBJ databases">
        <authorList>
            <person name="Chronopoulou M."/>
        </authorList>
    </citation>
    <scope>NUCLEOTIDE SEQUENCE</scope>
    <source>
        <tissue evidence="2">Whole organism</tissue>
    </source>
</reference>
<dbReference type="InterPro" id="IPR043502">
    <property type="entry name" value="DNA/RNA_pol_sf"/>
</dbReference>
<protein>
    <submittedName>
        <fullName evidence="2">Zgc:194878 [Danio rerio]</fullName>
    </submittedName>
</protein>